<feature type="region of interest" description="Disordered" evidence="9">
    <location>
        <begin position="117"/>
        <end position="140"/>
    </location>
</feature>
<keyword evidence="5 11" id="KW-0732">Signal</keyword>
<dbReference type="EMBL" id="BEZZ01000147">
    <property type="protein sequence ID" value="GCC27036.1"/>
    <property type="molecule type" value="Genomic_DNA"/>
</dbReference>
<dbReference type="InterPro" id="IPR026144">
    <property type="entry name" value="Neuritin_fam"/>
</dbReference>
<evidence type="ECO:0000313" key="13">
    <source>
        <dbReference type="Proteomes" id="UP000287033"/>
    </source>
</evidence>
<keyword evidence="6 10" id="KW-0472">Membrane</keyword>
<evidence type="ECO:0000256" key="2">
    <source>
        <dbReference type="ARBA" id="ARBA00008377"/>
    </source>
</evidence>
<keyword evidence="8" id="KW-0449">Lipoprotein</keyword>
<dbReference type="Proteomes" id="UP000287033">
    <property type="component" value="Unassembled WGS sequence"/>
</dbReference>
<dbReference type="PANTHER" id="PTHR15902">
    <property type="entry name" value="NEURITIN-RELATED"/>
    <property type="match status" value="1"/>
</dbReference>
<dbReference type="GO" id="GO:0005886">
    <property type="term" value="C:plasma membrane"/>
    <property type="evidence" value="ECO:0007669"/>
    <property type="project" value="UniProtKB-SubCell"/>
</dbReference>
<keyword evidence="10" id="KW-1133">Transmembrane helix</keyword>
<keyword evidence="10" id="KW-0812">Transmembrane</keyword>
<feature type="compositionally biased region" description="Basic and acidic residues" evidence="9">
    <location>
        <begin position="125"/>
        <end position="136"/>
    </location>
</feature>
<name>A0A401S9I7_CHIPU</name>
<feature type="transmembrane region" description="Helical" evidence="10">
    <location>
        <begin position="142"/>
        <end position="159"/>
    </location>
</feature>
<accession>A0A401S9I7</accession>
<dbReference type="AlphaFoldDB" id="A0A401S9I7"/>
<evidence type="ECO:0000256" key="11">
    <source>
        <dbReference type="SAM" id="SignalP"/>
    </source>
</evidence>
<comment type="similarity">
    <text evidence="2">Belongs to the neuritin family.</text>
</comment>
<evidence type="ECO:0000256" key="7">
    <source>
        <dbReference type="ARBA" id="ARBA00023180"/>
    </source>
</evidence>
<dbReference type="OrthoDB" id="9929715at2759"/>
<evidence type="ECO:0000256" key="10">
    <source>
        <dbReference type="SAM" id="Phobius"/>
    </source>
</evidence>
<evidence type="ECO:0008006" key="14">
    <source>
        <dbReference type="Google" id="ProtNLM"/>
    </source>
</evidence>
<keyword evidence="13" id="KW-1185">Reference proteome</keyword>
<dbReference type="GO" id="GO:0098552">
    <property type="term" value="C:side of membrane"/>
    <property type="evidence" value="ECO:0007669"/>
    <property type="project" value="UniProtKB-KW"/>
</dbReference>
<keyword evidence="4" id="KW-0336">GPI-anchor</keyword>
<evidence type="ECO:0000313" key="12">
    <source>
        <dbReference type="EMBL" id="GCC27036.1"/>
    </source>
</evidence>
<evidence type="ECO:0000256" key="1">
    <source>
        <dbReference type="ARBA" id="ARBA00004609"/>
    </source>
</evidence>
<organism evidence="12 13">
    <name type="scientific">Chiloscyllium punctatum</name>
    <name type="common">Brownbanded bambooshark</name>
    <name type="synonym">Hemiscyllium punctatum</name>
    <dbReference type="NCBI Taxonomy" id="137246"/>
    <lineage>
        <taxon>Eukaryota</taxon>
        <taxon>Metazoa</taxon>
        <taxon>Chordata</taxon>
        <taxon>Craniata</taxon>
        <taxon>Vertebrata</taxon>
        <taxon>Chondrichthyes</taxon>
        <taxon>Elasmobranchii</taxon>
        <taxon>Galeomorphii</taxon>
        <taxon>Galeoidea</taxon>
        <taxon>Orectolobiformes</taxon>
        <taxon>Hemiscylliidae</taxon>
        <taxon>Chiloscyllium</taxon>
    </lineage>
</organism>
<dbReference type="GO" id="GO:1990138">
    <property type="term" value="P:neuron projection extension"/>
    <property type="evidence" value="ECO:0007669"/>
    <property type="project" value="TreeGrafter"/>
</dbReference>
<keyword evidence="7" id="KW-0325">Glycoprotein</keyword>
<evidence type="ECO:0000256" key="8">
    <source>
        <dbReference type="ARBA" id="ARBA00023288"/>
    </source>
</evidence>
<proteinExistence type="inferred from homology"/>
<dbReference type="OMA" id="HACASQV"/>
<sequence>MDTRLGSVYVLLSLVLLLALLFSEAGATGMKCNHIYKGFAECLLKLGDSLAKNIEGEAEEVKELDTVCRSWDDFHACADSVLEGCPADTASIWESLRKESKKLQFEGNLHELCSSRVRPSGTMENSDRSESNRESLKGSSGSLWYGLTTPILSIAVLVVNM</sequence>
<comment type="caution">
    <text evidence="12">The sequence shown here is derived from an EMBL/GenBank/DDBJ whole genome shotgun (WGS) entry which is preliminary data.</text>
</comment>
<evidence type="ECO:0000256" key="5">
    <source>
        <dbReference type="ARBA" id="ARBA00022729"/>
    </source>
</evidence>
<evidence type="ECO:0000256" key="6">
    <source>
        <dbReference type="ARBA" id="ARBA00023136"/>
    </source>
</evidence>
<gene>
    <name evidence="12" type="ORF">chiPu_0005457</name>
</gene>
<keyword evidence="3" id="KW-1003">Cell membrane</keyword>
<evidence type="ECO:0000256" key="4">
    <source>
        <dbReference type="ARBA" id="ARBA00022622"/>
    </source>
</evidence>
<feature type="signal peptide" evidence="11">
    <location>
        <begin position="1"/>
        <end position="27"/>
    </location>
</feature>
<dbReference type="Pfam" id="PF15056">
    <property type="entry name" value="NRN1"/>
    <property type="match status" value="1"/>
</dbReference>
<comment type="subcellular location">
    <subcellularLocation>
        <location evidence="1">Cell membrane</location>
        <topology evidence="1">Lipid-anchor</topology>
        <topology evidence="1">GPI-anchor</topology>
    </subcellularLocation>
</comment>
<protein>
    <recommendedName>
        <fullName evidence="14">Neuritin-like protein</fullName>
    </recommendedName>
</protein>
<feature type="chain" id="PRO_5019399743" description="Neuritin-like protein" evidence="11">
    <location>
        <begin position="28"/>
        <end position="161"/>
    </location>
</feature>
<evidence type="ECO:0000256" key="3">
    <source>
        <dbReference type="ARBA" id="ARBA00022475"/>
    </source>
</evidence>
<evidence type="ECO:0000256" key="9">
    <source>
        <dbReference type="SAM" id="MobiDB-lite"/>
    </source>
</evidence>
<dbReference type="PANTHER" id="PTHR15902:SF2">
    <property type="entry name" value="NEURITIN-LIKE PROTEIN"/>
    <property type="match status" value="1"/>
</dbReference>
<reference evidence="12 13" key="1">
    <citation type="journal article" date="2018" name="Nat. Ecol. Evol.">
        <title>Shark genomes provide insights into elasmobranch evolution and the origin of vertebrates.</title>
        <authorList>
            <person name="Hara Y"/>
            <person name="Yamaguchi K"/>
            <person name="Onimaru K"/>
            <person name="Kadota M"/>
            <person name="Koyanagi M"/>
            <person name="Keeley SD"/>
            <person name="Tatsumi K"/>
            <person name="Tanaka K"/>
            <person name="Motone F"/>
            <person name="Kageyama Y"/>
            <person name="Nozu R"/>
            <person name="Adachi N"/>
            <person name="Nishimura O"/>
            <person name="Nakagawa R"/>
            <person name="Tanegashima C"/>
            <person name="Kiyatake I"/>
            <person name="Matsumoto R"/>
            <person name="Murakumo K"/>
            <person name="Nishida K"/>
            <person name="Terakita A"/>
            <person name="Kuratani S"/>
            <person name="Sato K"/>
            <person name="Hyodo S Kuraku.S."/>
        </authorList>
    </citation>
    <scope>NUCLEOTIDE SEQUENCE [LARGE SCALE GENOMIC DNA]</scope>
</reference>